<accession>A0ABT0PE92</accession>
<keyword evidence="5" id="KW-1185">Reference proteome</keyword>
<dbReference type="Pfam" id="PF02634">
    <property type="entry name" value="FdhD-NarQ"/>
    <property type="match status" value="1"/>
</dbReference>
<dbReference type="HAMAP" id="MF_00187">
    <property type="entry name" value="FdhD"/>
    <property type="match status" value="1"/>
</dbReference>
<dbReference type="InterPro" id="IPR016193">
    <property type="entry name" value="Cytidine_deaminase-like"/>
</dbReference>
<proteinExistence type="inferred from homology"/>
<dbReference type="PANTHER" id="PTHR30592:SF1">
    <property type="entry name" value="SULFUR CARRIER PROTEIN FDHD"/>
    <property type="match status" value="1"/>
</dbReference>
<name>A0ABT0PE92_9GAMM</name>
<feature type="active site" description="Cysteine persulfide intermediate" evidence="3">
    <location>
        <position position="111"/>
    </location>
</feature>
<organism evidence="4 5">
    <name type="scientific">Parendozoicomonas callyspongiae</name>
    <dbReference type="NCBI Taxonomy" id="2942213"/>
    <lineage>
        <taxon>Bacteria</taxon>
        <taxon>Pseudomonadati</taxon>
        <taxon>Pseudomonadota</taxon>
        <taxon>Gammaproteobacteria</taxon>
        <taxon>Oceanospirillales</taxon>
        <taxon>Endozoicomonadaceae</taxon>
        <taxon>Parendozoicomonas</taxon>
    </lineage>
</organism>
<dbReference type="Gene3D" id="3.10.20.10">
    <property type="match status" value="1"/>
</dbReference>
<reference evidence="4 5" key="1">
    <citation type="submission" date="2022-05" db="EMBL/GenBank/DDBJ databases">
        <authorList>
            <person name="Park J.-S."/>
        </authorList>
    </citation>
    <scope>NUCLEOTIDE SEQUENCE [LARGE SCALE GENOMIC DNA]</scope>
    <source>
        <strain evidence="4 5">2012CJ34-2</strain>
    </source>
</reference>
<comment type="similarity">
    <text evidence="3">Belongs to the FdhD family.</text>
</comment>
<dbReference type="NCBIfam" id="TIGR00129">
    <property type="entry name" value="fdhD_narQ"/>
    <property type="match status" value="1"/>
</dbReference>
<evidence type="ECO:0000256" key="2">
    <source>
        <dbReference type="ARBA" id="ARBA00023150"/>
    </source>
</evidence>
<comment type="caution">
    <text evidence="4">The sequence shown here is derived from an EMBL/GenBank/DDBJ whole genome shotgun (WGS) entry which is preliminary data.</text>
</comment>
<gene>
    <name evidence="3 4" type="primary">fdhD</name>
    <name evidence="4" type="ORF">M3P05_06405</name>
</gene>
<comment type="function">
    <text evidence="3">Required for formate dehydrogenase (FDH) activity. Acts as a sulfur carrier protein that transfers sulfur from IscS to the molybdenum cofactor prior to its insertion into FDH.</text>
</comment>
<dbReference type="InterPro" id="IPR003786">
    <property type="entry name" value="FdhD"/>
</dbReference>
<evidence type="ECO:0000313" key="4">
    <source>
        <dbReference type="EMBL" id="MCL6269571.1"/>
    </source>
</evidence>
<evidence type="ECO:0000256" key="3">
    <source>
        <dbReference type="HAMAP-Rule" id="MF_00187"/>
    </source>
</evidence>
<dbReference type="PIRSF" id="PIRSF015626">
    <property type="entry name" value="FdhD"/>
    <property type="match status" value="1"/>
</dbReference>
<sequence length="266" mass="29249">MLSSSTSLKDVWQFRLNESVETKQDTLASEVPIALVYNGISHTVMMCSPLHLEDFALGFSLAEGIITRPDEIYSMEVIPACQGFEVRMDLSSRRNYLLKEHRRTLAGRTGCGICGTENLQQVVREVARLPTSQRFPLASIERVLKDMLRNNQILGSTTGATHAALWLDSNGRILAIREDIGRHVALDKLLGARAKEGWKDGVVLVTSRASFEMVQKAATAGVEILLAVSAATTMAVELAEQYNLSLAGFCRPGRATVYSGIERFDC</sequence>
<feature type="binding site" evidence="3">
    <location>
        <begin position="249"/>
        <end position="254"/>
    </location>
    <ligand>
        <name>Mo-bis(molybdopterin guanine dinucleotide)</name>
        <dbReference type="ChEBI" id="CHEBI:60539"/>
    </ligand>
</feature>
<keyword evidence="2 3" id="KW-0501">Molybdenum cofactor biosynthesis</keyword>
<comment type="subcellular location">
    <subcellularLocation>
        <location evidence="3">Cytoplasm</location>
    </subcellularLocation>
</comment>
<protein>
    <recommendedName>
        <fullName evidence="3">Sulfur carrier protein FdhD</fullName>
    </recommendedName>
</protein>
<dbReference type="PANTHER" id="PTHR30592">
    <property type="entry name" value="FORMATE DEHYDROGENASE"/>
    <property type="match status" value="1"/>
</dbReference>
<dbReference type="EMBL" id="JAMFLX010000006">
    <property type="protein sequence ID" value="MCL6269571.1"/>
    <property type="molecule type" value="Genomic_DNA"/>
</dbReference>
<evidence type="ECO:0000313" key="5">
    <source>
        <dbReference type="Proteomes" id="UP001203338"/>
    </source>
</evidence>
<keyword evidence="1 3" id="KW-0963">Cytoplasm</keyword>
<dbReference type="Proteomes" id="UP001203338">
    <property type="component" value="Unassembled WGS sequence"/>
</dbReference>
<dbReference type="RefSeq" id="WP_249698616.1">
    <property type="nucleotide sequence ID" value="NZ_JAMFLX010000006.1"/>
</dbReference>
<evidence type="ECO:0000256" key="1">
    <source>
        <dbReference type="ARBA" id="ARBA00022490"/>
    </source>
</evidence>
<dbReference type="Gene3D" id="3.40.140.10">
    <property type="entry name" value="Cytidine Deaminase, domain 2"/>
    <property type="match status" value="1"/>
</dbReference>
<dbReference type="SUPFAM" id="SSF53927">
    <property type="entry name" value="Cytidine deaminase-like"/>
    <property type="match status" value="1"/>
</dbReference>